<dbReference type="Gene3D" id="1.10.760.10">
    <property type="entry name" value="Cytochrome c-like domain"/>
    <property type="match status" value="3"/>
</dbReference>
<dbReference type="Proteomes" id="UP000214747">
    <property type="component" value="Unassembled WGS sequence"/>
</dbReference>
<keyword evidence="9 12" id="KW-0408">Iron</keyword>
<keyword evidence="16" id="KW-1185">Reference proteome</keyword>
<keyword evidence="10" id="KW-0472">Membrane</keyword>
<evidence type="ECO:0000256" key="9">
    <source>
        <dbReference type="ARBA" id="ARBA00023004"/>
    </source>
</evidence>
<feature type="binding site" description="axial binding residue" evidence="12">
    <location>
        <position position="51"/>
    </location>
    <ligand>
        <name>heme c</name>
        <dbReference type="ChEBI" id="CHEBI:61717"/>
        <label>1</label>
    </ligand>
    <ligandPart>
        <name>Fe</name>
        <dbReference type="ChEBI" id="CHEBI:18248"/>
    </ligandPart>
</feature>
<evidence type="ECO:0000256" key="3">
    <source>
        <dbReference type="ARBA" id="ARBA00022475"/>
    </source>
</evidence>
<dbReference type="Pfam" id="PF00034">
    <property type="entry name" value="Cytochrom_C"/>
    <property type="match status" value="3"/>
</dbReference>
<dbReference type="PANTHER" id="PTHR35008">
    <property type="entry name" value="BLL4482 PROTEIN-RELATED"/>
    <property type="match status" value="1"/>
</dbReference>
<evidence type="ECO:0000256" key="12">
    <source>
        <dbReference type="PIRSR" id="PIRSR000018-51"/>
    </source>
</evidence>
<dbReference type="RefSeq" id="WP_088755551.1">
    <property type="nucleotide sequence ID" value="NZ_NJGV01000010.1"/>
</dbReference>
<feature type="binding site" description="axial binding residue" evidence="12">
    <location>
        <position position="330"/>
    </location>
    <ligand>
        <name>heme c</name>
        <dbReference type="ChEBI" id="CHEBI:61717"/>
        <label>3</label>
    </ligand>
    <ligandPart>
        <name>Fe</name>
        <dbReference type="ChEBI" id="CHEBI:18248"/>
    </ligandPart>
</feature>
<feature type="binding site" description="covalent" evidence="11">
    <location>
        <position position="50"/>
    </location>
    <ligand>
        <name>heme c</name>
        <dbReference type="ChEBI" id="CHEBI:61717"/>
        <label>1</label>
    </ligand>
</feature>
<organism evidence="15 16">
    <name type="scientific">Herbaspirillum aquaticum</name>
    <dbReference type="NCBI Taxonomy" id="568783"/>
    <lineage>
        <taxon>Bacteria</taxon>
        <taxon>Pseudomonadati</taxon>
        <taxon>Pseudomonadota</taxon>
        <taxon>Betaproteobacteria</taxon>
        <taxon>Burkholderiales</taxon>
        <taxon>Oxalobacteraceae</taxon>
        <taxon>Herbaspirillum</taxon>
    </lineage>
</organism>
<gene>
    <name evidence="15" type="ORF">CEJ45_13245</name>
</gene>
<evidence type="ECO:0000256" key="4">
    <source>
        <dbReference type="ARBA" id="ARBA00022617"/>
    </source>
</evidence>
<evidence type="ECO:0000256" key="11">
    <source>
        <dbReference type="PIRSR" id="PIRSR000018-50"/>
    </source>
</evidence>
<dbReference type="SUPFAM" id="SSF46626">
    <property type="entry name" value="Cytochrome c"/>
    <property type="match status" value="3"/>
</dbReference>
<dbReference type="GO" id="GO:0005506">
    <property type="term" value="F:iron ion binding"/>
    <property type="evidence" value="ECO:0007669"/>
    <property type="project" value="InterPro"/>
</dbReference>
<feature type="signal peptide" evidence="13">
    <location>
        <begin position="1"/>
        <end position="29"/>
    </location>
</feature>
<reference evidence="15 16" key="1">
    <citation type="journal article" date="2010" name="Int. J. Syst. Evol. Microbiol.">
        <title>Reclassification of Herbaspirillum putei as a later heterotypic synonym of Herbaspirillum huttiense, with the description of H. huttiense subsp. huttiense subsp. nov. and H. huttiense subsp. putei subsp. nov., comb. nov., and description of Herbaspirillum aquaticum sp. nov.</title>
        <authorList>
            <person name="Dobritsa A.P."/>
            <person name="Reddy M.C."/>
            <person name="Samadpour M."/>
        </authorList>
    </citation>
    <scope>NUCLEOTIDE SEQUENCE [LARGE SCALE GENOMIC DNA]</scope>
    <source>
        <strain evidence="15 16">IEH 4430</strain>
    </source>
</reference>
<evidence type="ECO:0000313" key="16">
    <source>
        <dbReference type="Proteomes" id="UP000214747"/>
    </source>
</evidence>
<dbReference type="InterPro" id="IPR009056">
    <property type="entry name" value="Cyt_c-like_dom"/>
</dbReference>
<evidence type="ECO:0000256" key="5">
    <source>
        <dbReference type="ARBA" id="ARBA00022723"/>
    </source>
</evidence>
<keyword evidence="6 13" id="KW-0732">Signal</keyword>
<dbReference type="InterPro" id="IPR008168">
    <property type="entry name" value="Cyt_C_IC"/>
</dbReference>
<comment type="subcellular location">
    <subcellularLocation>
        <location evidence="1">Cell membrane</location>
    </subcellularLocation>
</comment>
<proteinExistence type="predicted"/>
<protein>
    <submittedName>
        <fullName evidence="15">Alcohol dehydrogenase</fullName>
    </submittedName>
</protein>
<feature type="chain" id="PRO_5012375327" evidence="13">
    <location>
        <begin position="30"/>
        <end position="427"/>
    </location>
</feature>
<dbReference type="GO" id="GO:0009055">
    <property type="term" value="F:electron transfer activity"/>
    <property type="evidence" value="ECO:0007669"/>
    <property type="project" value="InterPro"/>
</dbReference>
<evidence type="ECO:0000313" key="15">
    <source>
        <dbReference type="EMBL" id="OWY34344.1"/>
    </source>
</evidence>
<keyword evidence="7" id="KW-0677">Repeat</keyword>
<comment type="cofactor">
    <cofactor evidence="11">
        <name>heme c</name>
        <dbReference type="ChEBI" id="CHEBI:61717"/>
    </cofactor>
    <text evidence="11">Binds 3 heme c groups covalently per subunit.</text>
</comment>
<evidence type="ECO:0000259" key="14">
    <source>
        <dbReference type="PROSITE" id="PS51007"/>
    </source>
</evidence>
<evidence type="ECO:0000256" key="6">
    <source>
        <dbReference type="ARBA" id="ARBA00022729"/>
    </source>
</evidence>
<keyword evidence="2" id="KW-0813">Transport</keyword>
<dbReference type="InterPro" id="IPR014353">
    <property type="entry name" value="Membr-bd_ADH_cyt_c"/>
</dbReference>
<evidence type="ECO:0000256" key="13">
    <source>
        <dbReference type="SAM" id="SignalP"/>
    </source>
</evidence>
<dbReference type="AlphaFoldDB" id="A0A225SU52"/>
<feature type="binding site" description="covalent" evidence="11">
    <location>
        <position position="329"/>
    </location>
    <ligand>
        <name>heme c</name>
        <dbReference type="ChEBI" id="CHEBI:61717"/>
        <label>3</label>
    </ligand>
</feature>
<accession>A0A225SU52</accession>
<dbReference type="EMBL" id="NJGV01000010">
    <property type="protein sequence ID" value="OWY34344.1"/>
    <property type="molecule type" value="Genomic_DNA"/>
</dbReference>
<dbReference type="PROSITE" id="PS51007">
    <property type="entry name" value="CYTC"/>
    <property type="match status" value="3"/>
</dbReference>
<name>A0A225SU52_9BURK</name>
<dbReference type="GO" id="GO:0020037">
    <property type="term" value="F:heme binding"/>
    <property type="evidence" value="ECO:0007669"/>
    <property type="project" value="InterPro"/>
</dbReference>
<dbReference type="InterPro" id="IPR036909">
    <property type="entry name" value="Cyt_c-like_dom_sf"/>
</dbReference>
<dbReference type="InterPro" id="IPR051459">
    <property type="entry name" value="Cytochrome_c-type_DH"/>
</dbReference>
<keyword evidence="5 12" id="KW-0479">Metal-binding</keyword>
<feature type="domain" description="Cytochrome c" evidence="14">
    <location>
        <begin position="313"/>
        <end position="403"/>
    </location>
</feature>
<evidence type="ECO:0000256" key="10">
    <source>
        <dbReference type="ARBA" id="ARBA00023136"/>
    </source>
</evidence>
<feature type="binding site" description="covalent" evidence="11">
    <location>
        <position position="197"/>
    </location>
    <ligand>
        <name>heme c</name>
        <dbReference type="ChEBI" id="CHEBI:61717"/>
        <label>2</label>
    </ligand>
</feature>
<feature type="domain" description="Cytochrome c" evidence="14">
    <location>
        <begin position="33"/>
        <end position="136"/>
    </location>
</feature>
<comment type="caution">
    <text evidence="15">The sequence shown here is derived from an EMBL/GenBank/DDBJ whole genome shotgun (WGS) entry which is preliminary data.</text>
</comment>
<dbReference type="PRINTS" id="PR00605">
    <property type="entry name" value="CYTCHROMECIC"/>
</dbReference>
<dbReference type="PANTHER" id="PTHR35008:SF8">
    <property type="entry name" value="ALCOHOL DEHYDROGENASE CYTOCHROME C SUBUNIT"/>
    <property type="match status" value="1"/>
</dbReference>
<dbReference type="PROSITE" id="PS51257">
    <property type="entry name" value="PROKAR_LIPOPROTEIN"/>
    <property type="match status" value="1"/>
</dbReference>
<keyword evidence="3" id="KW-1003">Cell membrane</keyword>
<dbReference type="GO" id="GO:0005886">
    <property type="term" value="C:plasma membrane"/>
    <property type="evidence" value="ECO:0007669"/>
    <property type="project" value="UniProtKB-SubCell"/>
</dbReference>
<feature type="binding site" description="axial binding residue" evidence="12">
    <location>
        <position position="198"/>
    </location>
    <ligand>
        <name>heme c</name>
        <dbReference type="ChEBI" id="CHEBI:61717"/>
        <label>2</label>
    </ligand>
    <ligandPart>
        <name>Fe</name>
        <dbReference type="ChEBI" id="CHEBI:18248"/>
    </ligandPart>
</feature>
<feature type="binding site" description="covalent" evidence="11">
    <location>
        <position position="194"/>
    </location>
    <ligand>
        <name>heme c</name>
        <dbReference type="ChEBI" id="CHEBI:61717"/>
        <label>2</label>
    </ligand>
</feature>
<keyword evidence="8" id="KW-0249">Electron transport</keyword>
<feature type="binding site" description="covalent" evidence="11">
    <location>
        <position position="326"/>
    </location>
    <ligand>
        <name>heme c</name>
        <dbReference type="ChEBI" id="CHEBI:61717"/>
        <label>3</label>
    </ligand>
</feature>
<dbReference type="PIRSF" id="PIRSF000018">
    <property type="entry name" value="Mb_ADH_cyt_c"/>
    <property type="match status" value="1"/>
</dbReference>
<feature type="domain" description="Cytochrome c" evidence="14">
    <location>
        <begin position="179"/>
        <end position="287"/>
    </location>
</feature>
<feature type="binding site" description="covalent" evidence="11">
    <location>
        <position position="47"/>
    </location>
    <ligand>
        <name>heme c</name>
        <dbReference type="ChEBI" id="CHEBI:61717"/>
        <label>1</label>
    </ligand>
</feature>
<evidence type="ECO:0000256" key="1">
    <source>
        <dbReference type="ARBA" id="ARBA00004236"/>
    </source>
</evidence>
<dbReference type="GO" id="GO:0016614">
    <property type="term" value="F:oxidoreductase activity, acting on CH-OH group of donors"/>
    <property type="evidence" value="ECO:0007669"/>
    <property type="project" value="InterPro"/>
</dbReference>
<evidence type="ECO:0000256" key="2">
    <source>
        <dbReference type="ARBA" id="ARBA00022448"/>
    </source>
</evidence>
<sequence length="427" mass="45086">MKKMTSLLAALALSLSVLGGLGACNAAQAADQDVVARGQYLARAGDCMACHSAAGKPAYSGGLAIDSGHGIIYSTNITPDKEHGIGNYSEAQFSAAVRHGVRADGTQLYPAMPYPSYAKVSDEDIHALYTYFMQGVKPVASTPPASSMSFPFNIRWGMKLWNVFFANDKPFKEQDGWSAEIKRGAYLAEGLGHCGSCHTPRGFAMNEKASDSSQAQFLSGGDLNGWAVPSLRGMPHWSAQDIVDYLQTGRNKTASVAGEMSLVVEHSTAHLKPEDLQSIAAYLKTLSPVASAGSGRVTPQGAEATTKKLTAAKDLSLGERLYLDNCAACHFVNGKGAPGIFPVLDGATVVNADNPSALLHVILAGARTPSTEKAPSILVMPGFAHRLSDKEAAELASFVRQGWSNQAGAVSEKEVKRMREGLAKHGS</sequence>
<keyword evidence="4 11" id="KW-0349">Heme</keyword>
<evidence type="ECO:0000256" key="7">
    <source>
        <dbReference type="ARBA" id="ARBA00022737"/>
    </source>
</evidence>
<evidence type="ECO:0000256" key="8">
    <source>
        <dbReference type="ARBA" id="ARBA00022982"/>
    </source>
</evidence>